<evidence type="ECO:0000256" key="8">
    <source>
        <dbReference type="PIRSR" id="PIRSR037938-1"/>
    </source>
</evidence>
<keyword evidence="2" id="KW-0678">Repressor</keyword>
<protein>
    <recommendedName>
        <fullName evidence="7">NAD-dependent protein deacetylase</fullName>
        <ecNumber evidence="7">2.3.1.286</ecNumber>
    </recommendedName>
</protein>
<feature type="binding site" evidence="10 11">
    <location>
        <position position="172"/>
    </location>
    <ligand>
        <name>Zn(2+)</name>
        <dbReference type="ChEBI" id="CHEBI:29105"/>
    </ligand>
</feature>
<dbReference type="GO" id="GO:0008270">
    <property type="term" value="F:zinc ion binding"/>
    <property type="evidence" value="ECO:0007669"/>
    <property type="project" value="UniProtKB-UniRule"/>
</dbReference>
<evidence type="ECO:0000259" key="13">
    <source>
        <dbReference type="PROSITE" id="PS50305"/>
    </source>
</evidence>
<dbReference type="InterPro" id="IPR026591">
    <property type="entry name" value="Sirtuin_cat_small_dom_sf"/>
</dbReference>
<evidence type="ECO:0000256" key="3">
    <source>
        <dbReference type="ARBA" id="ARBA00022679"/>
    </source>
</evidence>
<comment type="catalytic activity">
    <reaction evidence="7">
        <text>N(6)-acetyl-L-lysyl-[protein] + NAD(+) + H2O = 2''-O-acetyl-ADP-D-ribose + nicotinamide + L-lysyl-[protein]</text>
        <dbReference type="Rhea" id="RHEA:43636"/>
        <dbReference type="Rhea" id="RHEA-COMP:9752"/>
        <dbReference type="Rhea" id="RHEA-COMP:10731"/>
        <dbReference type="ChEBI" id="CHEBI:15377"/>
        <dbReference type="ChEBI" id="CHEBI:17154"/>
        <dbReference type="ChEBI" id="CHEBI:29969"/>
        <dbReference type="ChEBI" id="CHEBI:57540"/>
        <dbReference type="ChEBI" id="CHEBI:61930"/>
        <dbReference type="ChEBI" id="CHEBI:83767"/>
        <dbReference type="EC" id="2.3.1.286"/>
    </reaction>
</comment>
<dbReference type="OrthoDB" id="420264at2759"/>
<dbReference type="PIRSF" id="PIRSF037938">
    <property type="entry name" value="SIR2_euk"/>
    <property type="match status" value="1"/>
</dbReference>
<evidence type="ECO:0000256" key="6">
    <source>
        <dbReference type="ARBA" id="ARBA00023027"/>
    </source>
</evidence>
<dbReference type="InterPro" id="IPR017328">
    <property type="entry name" value="Sirtuin_class_I"/>
</dbReference>
<dbReference type="Proteomes" id="UP000005666">
    <property type="component" value="Chromosome 16"/>
</dbReference>
<dbReference type="GO" id="GO:0005634">
    <property type="term" value="C:nucleus"/>
    <property type="evidence" value="ECO:0007669"/>
    <property type="project" value="EnsemblFungi"/>
</dbReference>
<evidence type="ECO:0000256" key="9">
    <source>
        <dbReference type="PIRSR" id="PIRSR037938-2"/>
    </source>
</evidence>
<evidence type="ECO:0000256" key="2">
    <source>
        <dbReference type="ARBA" id="ARBA00022491"/>
    </source>
</evidence>
<dbReference type="InterPro" id="IPR050134">
    <property type="entry name" value="NAD-dep_sirtuin_deacylases"/>
</dbReference>
<dbReference type="GO" id="GO:0070403">
    <property type="term" value="F:NAD+ binding"/>
    <property type="evidence" value="ECO:0007669"/>
    <property type="project" value="UniProtKB-UniRule"/>
</dbReference>
<dbReference type="InterPro" id="IPR026590">
    <property type="entry name" value="Ssirtuin_cat_dom"/>
</dbReference>
<dbReference type="GO" id="GO:0031934">
    <property type="term" value="C:mating-type region heterochromatin"/>
    <property type="evidence" value="ECO:0007669"/>
    <property type="project" value="EnsemblFungi"/>
</dbReference>
<dbReference type="InterPro" id="IPR003000">
    <property type="entry name" value="Sirtuin"/>
</dbReference>
<dbReference type="PANTHER" id="PTHR11085:SF6">
    <property type="entry name" value="NAD-DEPENDENT PROTEIN DEACETYLASE SIRTUIN-2"/>
    <property type="match status" value="1"/>
</dbReference>
<dbReference type="GO" id="GO:0005721">
    <property type="term" value="C:pericentric heterochromatin"/>
    <property type="evidence" value="ECO:0007669"/>
    <property type="project" value="EnsemblFungi"/>
</dbReference>
<organism evidence="14 15">
    <name type="scientific">Tetrapisispora phaffii (strain ATCC 24235 / CBS 4417 / NBRC 1672 / NRRL Y-8282 / UCD 70-5)</name>
    <name type="common">Yeast</name>
    <name type="synonym">Fabospora phaffii</name>
    <dbReference type="NCBI Taxonomy" id="1071381"/>
    <lineage>
        <taxon>Eukaryota</taxon>
        <taxon>Fungi</taxon>
        <taxon>Dikarya</taxon>
        <taxon>Ascomycota</taxon>
        <taxon>Saccharomycotina</taxon>
        <taxon>Saccharomycetes</taxon>
        <taxon>Saccharomycetales</taxon>
        <taxon>Saccharomycetaceae</taxon>
        <taxon>Tetrapisispora</taxon>
    </lineage>
</organism>
<reference evidence="14 15" key="1">
    <citation type="journal article" date="2011" name="Proc. Natl. Acad. Sci. U.S.A.">
        <title>Evolutionary erosion of yeast sex chromosomes by mating-type switching accidents.</title>
        <authorList>
            <person name="Gordon J.L."/>
            <person name="Armisen D."/>
            <person name="Proux-Wera E."/>
            <person name="Oheigeartaigh S.S."/>
            <person name="Byrne K.P."/>
            <person name="Wolfe K.H."/>
        </authorList>
    </citation>
    <scope>NUCLEOTIDE SEQUENCE [LARGE SCALE GENOMIC DNA]</scope>
    <source>
        <strain evidence="15">ATCC 24235 / CBS 4417 / NBRC 1672 / NRRL Y-8282 / UCD 70-5</strain>
    </source>
</reference>
<feature type="domain" description="Deacetylase sirtuin-type" evidence="13">
    <location>
        <begin position="1"/>
        <end position="279"/>
    </location>
</feature>
<evidence type="ECO:0000256" key="11">
    <source>
        <dbReference type="PROSITE-ProRule" id="PRU00236"/>
    </source>
</evidence>
<evidence type="ECO:0000313" key="14">
    <source>
        <dbReference type="EMBL" id="CCE66196.1"/>
    </source>
</evidence>
<dbReference type="InterPro" id="IPR029035">
    <property type="entry name" value="DHS-like_NAD/FAD-binding_dom"/>
</dbReference>
<dbReference type="GO" id="GO:0000183">
    <property type="term" value="P:rDNA heterochromatin formation"/>
    <property type="evidence" value="ECO:0007669"/>
    <property type="project" value="EnsemblFungi"/>
</dbReference>
<dbReference type="GO" id="GO:0045950">
    <property type="term" value="P:negative regulation of mitotic recombination"/>
    <property type="evidence" value="ECO:0007669"/>
    <property type="project" value="EnsemblFungi"/>
</dbReference>
<dbReference type="EMBL" id="HE612871">
    <property type="protein sequence ID" value="CCE66196.1"/>
    <property type="molecule type" value="Genomic_DNA"/>
</dbReference>
<feature type="binding site" evidence="9">
    <location>
        <begin position="110"/>
        <end position="113"/>
    </location>
    <ligand>
        <name>NAD(+)</name>
        <dbReference type="ChEBI" id="CHEBI:57540"/>
    </ligand>
</feature>
<dbReference type="GO" id="GO:0099115">
    <property type="term" value="C:chromosome, subtelomeric region"/>
    <property type="evidence" value="ECO:0007669"/>
    <property type="project" value="EnsemblFungi"/>
</dbReference>
<dbReference type="Gene3D" id="3.30.1600.10">
    <property type="entry name" value="SIR2/SIRT2 'Small Domain"/>
    <property type="match status" value="1"/>
</dbReference>
<keyword evidence="3 7" id="KW-0808">Transferase</keyword>
<dbReference type="EC" id="2.3.1.286" evidence="7"/>
<dbReference type="eggNOG" id="KOG2682">
    <property type="taxonomic scope" value="Eukaryota"/>
</dbReference>
<evidence type="ECO:0000256" key="5">
    <source>
        <dbReference type="ARBA" id="ARBA00022833"/>
    </source>
</evidence>
<feature type="binding site" evidence="10 11">
    <location>
        <position position="141"/>
    </location>
    <ligand>
        <name>Zn(2+)</name>
        <dbReference type="ChEBI" id="CHEBI:29105"/>
    </ligand>
</feature>
<gene>
    <name evidence="14" type="primary">TPHA0P00380</name>
    <name evidence="14" type="ordered locus">TPHA_0P00380</name>
</gene>
<dbReference type="OMA" id="ATHSCID"/>
<dbReference type="GO" id="GO:0031508">
    <property type="term" value="P:pericentric heterochromatin formation"/>
    <property type="evidence" value="ECO:0007669"/>
    <property type="project" value="EnsemblFungi"/>
</dbReference>
<accession>G8C218</accession>
<evidence type="ECO:0000256" key="10">
    <source>
        <dbReference type="PIRSR" id="PIRSR037938-3"/>
    </source>
</evidence>
<dbReference type="GO" id="GO:0033553">
    <property type="term" value="C:rDNA heterochromatin"/>
    <property type="evidence" value="ECO:0007669"/>
    <property type="project" value="EnsemblFungi"/>
</dbReference>
<feature type="active site" description="Proton acceptor" evidence="8 11">
    <location>
        <position position="130"/>
    </location>
</feature>
<dbReference type="Gene3D" id="3.40.50.1220">
    <property type="entry name" value="TPP-binding domain"/>
    <property type="match status" value="1"/>
</dbReference>
<dbReference type="KEGG" id="tpf:TPHA_0P00380"/>
<dbReference type="RefSeq" id="XP_003688630.1">
    <property type="nucleotide sequence ID" value="XM_003688582.1"/>
</dbReference>
<evidence type="ECO:0000256" key="1">
    <source>
        <dbReference type="ARBA" id="ARBA00006924"/>
    </source>
</evidence>
<dbReference type="SUPFAM" id="SSF52467">
    <property type="entry name" value="DHS-like NAD/FAD-binding domain"/>
    <property type="match status" value="1"/>
</dbReference>
<evidence type="ECO:0000313" key="15">
    <source>
        <dbReference type="Proteomes" id="UP000005666"/>
    </source>
</evidence>
<proteinExistence type="inferred from homology"/>
<dbReference type="Pfam" id="PF02146">
    <property type="entry name" value="SIR2"/>
    <property type="match status" value="1"/>
</dbReference>
<dbReference type="PROSITE" id="PS51257">
    <property type="entry name" value="PROKAR_LIPOPROTEIN"/>
    <property type="match status" value="1"/>
</dbReference>
<dbReference type="PROSITE" id="PS50305">
    <property type="entry name" value="SIRTUIN"/>
    <property type="match status" value="1"/>
</dbReference>
<evidence type="ECO:0000256" key="4">
    <source>
        <dbReference type="ARBA" id="ARBA00022723"/>
    </source>
</evidence>
<keyword evidence="12" id="KW-0175">Coiled coil</keyword>
<feature type="binding site" evidence="10 11">
    <location>
        <position position="169"/>
    </location>
    <ligand>
        <name>Zn(2+)</name>
        <dbReference type="ChEBI" id="CHEBI:29105"/>
    </ligand>
</feature>
<sequence length="339" mass="38723">MKIGNTVESLASYFKEFPKSKVIFLVGAGISTSCGIPDFRSPETGLYHNLSKLKLPFAEAVFDIDFYEENPEPFYTLAKELYPGNFKPSKFHYMMKLFQDKKRLERIYTQNIDTLERLAGIRSELIVEAHGSFADNHCISCGEEYPQEVFKSRLEECSKIDGKFDYAACVKCQSFIKPKIVFFGEDLPKRFFDTWAQDLETMQQSSKNGSEVVVIVAGTSLAVYPFASLPTEVPNTVVRGLMNKNTVGDFSKHPRKSDFLLTGDLDELATELMEHLGWSKEFNDLIVTEDKIDELINEIENLDIRKTKEEVMVTKELQKETNIKEIEIKVQELGKQKAK</sequence>
<dbReference type="PANTHER" id="PTHR11085">
    <property type="entry name" value="NAD-DEPENDENT PROTEIN DEACYLASE SIRTUIN-5, MITOCHONDRIAL-RELATED"/>
    <property type="match status" value="1"/>
</dbReference>
<keyword evidence="5 7" id="KW-0862">Zinc</keyword>
<dbReference type="AlphaFoldDB" id="G8C218"/>
<keyword evidence="6 7" id="KW-0520">NAD</keyword>
<feature type="coiled-coil region" evidence="12">
    <location>
        <begin position="285"/>
        <end position="312"/>
    </location>
</feature>
<feature type="binding site" evidence="9">
    <location>
        <begin position="38"/>
        <end position="40"/>
    </location>
    <ligand>
        <name>NAD(+)</name>
        <dbReference type="ChEBI" id="CHEBI:57540"/>
    </ligand>
</feature>
<keyword evidence="15" id="KW-1185">Reference proteome</keyword>
<feature type="binding site" evidence="9">
    <location>
        <begin position="219"/>
        <end position="220"/>
    </location>
    <ligand>
        <name>NAD(+)</name>
        <dbReference type="ChEBI" id="CHEBI:57540"/>
    </ligand>
</feature>
<name>G8C218_TETPH</name>
<evidence type="ECO:0000256" key="12">
    <source>
        <dbReference type="SAM" id="Coils"/>
    </source>
</evidence>
<feature type="binding site" evidence="10 11">
    <location>
        <position position="138"/>
    </location>
    <ligand>
        <name>Zn(2+)</name>
        <dbReference type="ChEBI" id="CHEBI:29105"/>
    </ligand>
</feature>
<comment type="cofactor">
    <cofactor evidence="10">
        <name>Zn(2+)</name>
        <dbReference type="ChEBI" id="CHEBI:29105"/>
    </cofactor>
    <text evidence="10">Binds 1 zinc ion per subunit.</text>
</comment>
<evidence type="ECO:0000256" key="7">
    <source>
        <dbReference type="PIRNR" id="PIRNR037938"/>
    </source>
</evidence>
<comment type="similarity">
    <text evidence="1 7">Belongs to the sirtuin family. Class I subfamily.</text>
</comment>
<dbReference type="GO" id="GO:0046970">
    <property type="term" value="F:histone H4K16 deacetylase activity, NAD-dependent"/>
    <property type="evidence" value="ECO:0007669"/>
    <property type="project" value="EnsemblFungi"/>
</dbReference>
<keyword evidence="4 7" id="KW-0479">Metal-binding</keyword>
<feature type="binding site" evidence="9">
    <location>
        <begin position="28"/>
        <end position="32"/>
    </location>
    <ligand>
        <name>NAD(+)</name>
        <dbReference type="ChEBI" id="CHEBI:57540"/>
    </ligand>
</feature>
<dbReference type="GeneID" id="11530850"/>
<dbReference type="STRING" id="1071381.G8C218"/>
<dbReference type="HOGENOM" id="CLU_023643_7_2_1"/>
<dbReference type="GO" id="GO:0005737">
    <property type="term" value="C:cytoplasm"/>
    <property type="evidence" value="ECO:0007669"/>
    <property type="project" value="EnsemblFungi"/>
</dbReference>